<feature type="region of interest" description="Disordered" evidence="1">
    <location>
        <begin position="28"/>
        <end position="47"/>
    </location>
</feature>
<evidence type="ECO:0000313" key="3">
    <source>
        <dbReference type="Proteomes" id="UP000215914"/>
    </source>
</evidence>
<reference evidence="2" key="2">
    <citation type="submission" date="2020-06" db="EMBL/GenBank/DDBJ databases">
        <title>Helianthus annuus Genome sequencing and assembly Release 2.</title>
        <authorList>
            <person name="Gouzy J."/>
            <person name="Langlade N."/>
            <person name="Munos S."/>
        </authorList>
    </citation>
    <scope>NUCLEOTIDE SEQUENCE</scope>
    <source>
        <tissue evidence="2">Leaves</tissue>
    </source>
</reference>
<protein>
    <submittedName>
        <fullName evidence="2">Uncharacterized protein</fullName>
    </submittedName>
</protein>
<organism evidence="2 3">
    <name type="scientific">Helianthus annuus</name>
    <name type="common">Common sunflower</name>
    <dbReference type="NCBI Taxonomy" id="4232"/>
    <lineage>
        <taxon>Eukaryota</taxon>
        <taxon>Viridiplantae</taxon>
        <taxon>Streptophyta</taxon>
        <taxon>Embryophyta</taxon>
        <taxon>Tracheophyta</taxon>
        <taxon>Spermatophyta</taxon>
        <taxon>Magnoliopsida</taxon>
        <taxon>eudicotyledons</taxon>
        <taxon>Gunneridae</taxon>
        <taxon>Pentapetalae</taxon>
        <taxon>asterids</taxon>
        <taxon>campanulids</taxon>
        <taxon>Asterales</taxon>
        <taxon>Asteraceae</taxon>
        <taxon>Asteroideae</taxon>
        <taxon>Heliantheae alliance</taxon>
        <taxon>Heliantheae</taxon>
        <taxon>Helianthus</taxon>
    </lineage>
</organism>
<dbReference type="Proteomes" id="UP000215914">
    <property type="component" value="Unassembled WGS sequence"/>
</dbReference>
<accession>A0A9K3J4Z8</accession>
<keyword evidence="3" id="KW-1185">Reference proteome</keyword>
<reference evidence="2" key="1">
    <citation type="journal article" date="2017" name="Nature">
        <title>The sunflower genome provides insights into oil metabolism, flowering and Asterid evolution.</title>
        <authorList>
            <person name="Badouin H."/>
            <person name="Gouzy J."/>
            <person name="Grassa C.J."/>
            <person name="Murat F."/>
            <person name="Staton S.E."/>
            <person name="Cottret L."/>
            <person name="Lelandais-Briere C."/>
            <person name="Owens G.L."/>
            <person name="Carrere S."/>
            <person name="Mayjonade B."/>
            <person name="Legrand L."/>
            <person name="Gill N."/>
            <person name="Kane N.C."/>
            <person name="Bowers J.E."/>
            <person name="Hubner S."/>
            <person name="Bellec A."/>
            <person name="Berard A."/>
            <person name="Berges H."/>
            <person name="Blanchet N."/>
            <person name="Boniface M.C."/>
            <person name="Brunel D."/>
            <person name="Catrice O."/>
            <person name="Chaidir N."/>
            <person name="Claudel C."/>
            <person name="Donnadieu C."/>
            <person name="Faraut T."/>
            <person name="Fievet G."/>
            <person name="Helmstetter N."/>
            <person name="King M."/>
            <person name="Knapp S.J."/>
            <person name="Lai Z."/>
            <person name="Le Paslier M.C."/>
            <person name="Lippi Y."/>
            <person name="Lorenzon L."/>
            <person name="Mandel J.R."/>
            <person name="Marage G."/>
            <person name="Marchand G."/>
            <person name="Marquand E."/>
            <person name="Bret-Mestries E."/>
            <person name="Morien E."/>
            <person name="Nambeesan S."/>
            <person name="Nguyen T."/>
            <person name="Pegot-Espagnet P."/>
            <person name="Pouilly N."/>
            <person name="Raftis F."/>
            <person name="Sallet E."/>
            <person name="Schiex T."/>
            <person name="Thomas J."/>
            <person name="Vandecasteele C."/>
            <person name="Vares D."/>
            <person name="Vear F."/>
            <person name="Vautrin S."/>
            <person name="Crespi M."/>
            <person name="Mangin B."/>
            <person name="Burke J.M."/>
            <person name="Salse J."/>
            <person name="Munos S."/>
            <person name="Vincourt P."/>
            <person name="Rieseberg L.H."/>
            <person name="Langlade N.B."/>
        </authorList>
    </citation>
    <scope>NUCLEOTIDE SEQUENCE</scope>
    <source>
        <tissue evidence="2">Leaves</tissue>
    </source>
</reference>
<gene>
    <name evidence="2" type="ORF">HanXRQr2_Chr04g0145421</name>
</gene>
<sequence>MIQVGFDGWFKETTLRKLHKNVAAYLGPERRDDDNNVKSDLPPTVGS</sequence>
<dbReference type="EMBL" id="MNCJ02000319">
    <property type="protein sequence ID" value="KAF5808442.1"/>
    <property type="molecule type" value="Genomic_DNA"/>
</dbReference>
<feature type="compositionally biased region" description="Basic and acidic residues" evidence="1">
    <location>
        <begin position="28"/>
        <end position="37"/>
    </location>
</feature>
<evidence type="ECO:0000313" key="2">
    <source>
        <dbReference type="EMBL" id="KAF5808442.1"/>
    </source>
</evidence>
<proteinExistence type="predicted"/>
<comment type="caution">
    <text evidence="2">The sequence shown here is derived from an EMBL/GenBank/DDBJ whole genome shotgun (WGS) entry which is preliminary data.</text>
</comment>
<evidence type="ECO:0000256" key="1">
    <source>
        <dbReference type="SAM" id="MobiDB-lite"/>
    </source>
</evidence>
<dbReference type="Gramene" id="mRNA:HanXRQr2_Chr04g0145421">
    <property type="protein sequence ID" value="mRNA:HanXRQr2_Chr04g0145421"/>
    <property type="gene ID" value="HanXRQr2_Chr04g0145421"/>
</dbReference>
<name>A0A9K3J4Z8_HELAN</name>
<dbReference type="AlphaFoldDB" id="A0A9K3J4Z8"/>